<dbReference type="UniPathway" id="UPA00378"/>
<dbReference type="AlphaFoldDB" id="A0A177WRV3"/>
<dbReference type="STRING" id="403673.A0A177WRV3"/>
<dbReference type="Proteomes" id="UP000077115">
    <property type="component" value="Unassembled WGS sequence"/>
</dbReference>
<comment type="pathway">
    <text evidence="3 10">Protein modification; protein glycosylation.</text>
</comment>
<reference evidence="11 12" key="1">
    <citation type="submission" date="2006-10" db="EMBL/GenBank/DDBJ databases">
        <title>The Genome Sequence of Batrachochytrium dendrobatidis JEL423.</title>
        <authorList>
            <consortium name="The Broad Institute Genome Sequencing Platform"/>
            <person name="Birren B."/>
            <person name="Lander E."/>
            <person name="Galagan J."/>
            <person name="Cuomo C."/>
            <person name="Devon K."/>
            <person name="Jaffe D."/>
            <person name="Butler J."/>
            <person name="Alvarez P."/>
            <person name="Gnerre S."/>
            <person name="Grabherr M."/>
            <person name="Kleber M."/>
            <person name="Mauceli E."/>
            <person name="Brockman W."/>
            <person name="Young S."/>
            <person name="LaButti K."/>
            <person name="Sykes S."/>
            <person name="DeCaprio D."/>
            <person name="Crawford M."/>
            <person name="Koehrsen M."/>
            <person name="Engels R."/>
            <person name="Montgomery P."/>
            <person name="Pearson M."/>
            <person name="Howarth C."/>
            <person name="Larson L."/>
            <person name="White J."/>
            <person name="O'Leary S."/>
            <person name="Kodira C."/>
            <person name="Zeng Q."/>
            <person name="Yandava C."/>
            <person name="Alvarado L."/>
            <person name="Longcore J."/>
            <person name="James T."/>
        </authorList>
    </citation>
    <scope>NUCLEOTIDE SEQUENCE [LARGE SCALE GENOMIC DNA]</scope>
    <source>
        <strain evidence="11 12">JEL423</strain>
    </source>
</reference>
<evidence type="ECO:0000256" key="3">
    <source>
        <dbReference type="ARBA" id="ARBA00004922"/>
    </source>
</evidence>
<evidence type="ECO:0000256" key="2">
    <source>
        <dbReference type="ARBA" id="ARBA00004115"/>
    </source>
</evidence>
<reference evidence="11 12" key="2">
    <citation type="submission" date="2016-05" db="EMBL/GenBank/DDBJ databases">
        <title>Lineage-specific infection strategies underlie the spectrum of fungal disease in amphibians.</title>
        <authorList>
            <person name="Cuomo C.A."/>
            <person name="Farrer R.A."/>
            <person name="James T."/>
            <person name="Longcore J."/>
            <person name="Birren B."/>
        </authorList>
    </citation>
    <scope>NUCLEOTIDE SEQUENCE [LARGE SCALE GENOMIC DNA]</scope>
    <source>
        <strain evidence="11 12">JEL423</strain>
    </source>
</reference>
<keyword evidence="7 10" id="KW-0256">Endoplasmic reticulum</keyword>
<evidence type="ECO:0000256" key="8">
    <source>
        <dbReference type="ARBA" id="ARBA00022989"/>
    </source>
</evidence>
<name>A0A177WRV3_BATDL</name>
<dbReference type="GO" id="GO:0018279">
    <property type="term" value="P:protein N-linked glycosylation via asparagine"/>
    <property type="evidence" value="ECO:0007669"/>
    <property type="project" value="TreeGrafter"/>
</dbReference>
<evidence type="ECO:0000313" key="12">
    <source>
        <dbReference type="Proteomes" id="UP000077115"/>
    </source>
</evidence>
<dbReference type="OrthoDB" id="310030at2759"/>
<proteinExistence type="inferred from homology"/>
<evidence type="ECO:0000256" key="6">
    <source>
        <dbReference type="ARBA" id="ARBA00022729"/>
    </source>
</evidence>
<gene>
    <name evidence="11" type="ORF">BDEG_26224</name>
</gene>
<dbReference type="eggNOG" id="KOG2291">
    <property type="taxonomic scope" value="Eukaryota"/>
</dbReference>
<dbReference type="Pfam" id="PF04597">
    <property type="entry name" value="Ribophorin_I"/>
    <property type="match status" value="1"/>
</dbReference>
<evidence type="ECO:0000256" key="10">
    <source>
        <dbReference type="RuleBase" id="RU361143"/>
    </source>
</evidence>
<evidence type="ECO:0000256" key="1">
    <source>
        <dbReference type="ARBA" id="ARBA00002791"/>
    </source>
</evidence>
<dbReference type="PANTHER" id="PTHR21049">
    <property type="entry name" value="RIBOPHORIN I"/>
    <property type="match status" value="1"/>
</dbReference>
<keyword evidence="9 10" id="KW-0472">Membrane</keyword>
<keyword evidence="6 10" id="KW-0732">Signal</keyword>
<feature type="signal peptide" evidence="10">
    <location>
        <begin position="1"/>
        <end position="18"/>
    </location>
</feature>
<evidence type="ECO:0000313" key="11">
    <source>
        <dbReference type="EMBL" id="OAJ42813.1"/>
    </source>
</evidence>
<sequence>MQLPVLILALLGCSHITASLVSQLDASMPMDLLLPPPAVSKSQQLFVLESVNNIIDLTRTIYRQETTIVVQPTDNKQTQSETIFYLAQPLEASNKVLALFEVRVKNKKGQLLAIRKDVAHDHLQYYTVTLPATTLGKTTLYVKSIYTKHVIPYPRKIKQLEPQLYEIQGNAHFLTPYKSTRQRTTVKLPNRKEPSTYTKSPKPVTRKDETIIYGPYLNVPALSRSPLYVHYADTQAVLLAKEYTKYVEVSHWGGNIAVQEDYELHHKGAELKDHFSRIDFKLSAQAHSETNVVKDLTAILPKGARNVFFKDTIGNVSTSHFRNDRESSMLWIQPRYPLFGGWRYSWFHGYDVSAESFLKKISANKFVLQLPFKSSVKDITAVSAKLVAVLPEGASNVEVATSLDVDQISESVIFSYLDSTGRPAVTIQTKNLIDDLEGVVQITYSYDTMRLLQKPFVVFVYTLGVFFIFIIYSRLDFSISPDVAKDKEERLEIYRIKISEIVKMDSRRFTDVSDAFEHFKSTRNLKMLDQVYKTADKDSADMYRNLDDIATLATLIDKSFGQSVQKLIDLLKERTKVARTMQQEVQNFIKDTSNGSDQAKKRAMNAQINQSLAKVDALCCRIASVLEHVGE</sequence>
<dbReference type="EMBL" id="DS022308">
    <property type="protein sequence ID" value="OAJ42813.1"/>
    <property type="molecule type" value="Genomic_DNA"/>
</dbReference>
<keyword evidence="5 10" id="KW-0812">Transmembrane</keyword>
<comment type="similarity">
    <text evidence="4 10">Belongs to the OST1 family.</text>
</comment>
<evidence type="ECO:0000256" key="5">
    <source>
        <dbReference type="ARBA" id="ARBA00022692"/>
    </source>
</evidence>
<comment type="function">
    <text evidence="1 10">Subunit of the oligosaccharyl transferase (OST) complex that catalyzes the initial transfer of a defined glycan (Glc(3)Man(9)GlcNAc(2) in eukaryotes) from the lipid carrier dolichol-pyrophosphate to an asparagine residue within an Asn-X-Ser/Thr consensus motif in nascent polypeptide chains, the first step in protein N-glycosylation. N-glycosylation occurs cotranslationally and the complex associates with the Sec61 complex at the channel-forming translocon complex that mediates protein translocation across the endoplasmic reticulum (ER). All subunits are required for a maximal enzyme activity.</text>
</comment>
<comment type="subunit">
    <text evidence="10">Component of the oligosaccharyltransferase (OST) complex.</text>
</comment>
<comment type="subcellular location">
    <subcellularLocation>
        <location evidence="2 10">Endoplasmic reticulum membrane</location>
        <topology evidence="2 10">Single-pass type I membrane protein</topology>
    </subcellularLocation>
</comment>
<protein>
    <recommendedName>
        <fullName evidence="10">Dolichyl-diphosphooligosaccharide--protein glycosyltransferase subunit 1</fullName>
    </recommendedName>
</protein>
<feature type="chain" id="PRO_5007949382" description="Dolichyl-diphosphooligosaccharide--protein glycosyltransferase subunit 1" evidence="10">
    <location>
        <begin position="19"/>
        <end position="631"/>
    </location>
</feature>
<dbReference type="InterPro" id="IPR007676">
    <property type="entry name" value="Ribophorin_I"/>
</dbReference>
<evidence type="ECO:0000256" key="7">
    <source>
        <dbReference type="ARBA" id="ARBA00022824"/>
    </source>
</evidence>
<dbReference type="VEuPathDB" id="FungiDB:BDEG_26224"/>
<dbReference type="PANTHER" id="PTHR21049:SF0">
    <property type="entry name" value="DOLICHYL-DIPHOSPHOOLIGOSACCHARIDE--PROTEIN GLYCOSYLTRANSFERASE SUBUNIT 1"/>
    <property type="match status" value="1"/>
</dbReference>
<accession>A0A177WRV3</accession>
<organism evidence="11 12">
    <name type="scientific">Batrachochytrium dendrobatidis (strain JEL423)</name>
    <dbReference type="NCBI Taxonomy" id="403673"/>
    <lineage>
        <taxon>Eukaryota</taxon>
        <taxon>Fungi</taxon>
        <taxon>Fungi incertae sedis</taxon>
        <taxon>Chytridiomycota</taxon>
        <taxon>Chytridiomycota incertae sedis</taxon>
        <taxon>Chytridiomycetes</taxon>
        <taxon>Rhizophydiales</taxon>
        <taxon>Rhizophydiales incertae sedis</taxon>
        <taxon>Batrachochytrium</taxon>
    </lineage>
</organism>
<feature type="transmembrane region" description="Helical" evidence="10">
    <location>
        <begin position="456"/>
        <end position="475"/>
    </location>
</feature>
<evidence type="ECO:0000256" key="9">
    <source>
        <dbReference type="ARBA" id="ARBA00023136"/>
    </source>
</evidence>
<dbReference type="GO" id="GO:0008250">
    <property type="term" value="C:oligosaccharyltransferase complex"/>
    <property type="evidence" value="ECO:0007669"/>
    <property type="project" value="UniProtKB-UniRule"/>
</dbReference>
<keyword evidence="8 10" id="KW-1133">Transmembrane helix</keyword>
<evidence type="ECO:0000256" key="4">
    <source>
        <dbReference type="ARBA" id="ARBA00008905"/>
    </source>
</evidence>